<sequence length="152" mass="15152">MTATVPFDEPRSSIQNPPLSSTPNSACVLESCIATSVRGRRSATRSPGCGSGSRPTSPETGTSIVVPSSKRSVTARRAPSEESAELAAGTSGAIGGAAGAVLAAGGRESRSSGGLQDAEPGAPETTPELDRSAGTKPRDDAALPREGSGARF</sequence>
<proteinExistence type="predicted"/>
<reference evidence="2 3" key="1">
    <citation type="submission" date="2020-07" db="EMBL/GenBank/DDBJ databases">
        <title>Sequencing the genomes of 1000 actinobacteria strains.</title>
        <authorList>
            <person name="Klenk H.-P."/>
        </authorList>
    </citation>
    <scope>NUCLEOTIDE SEQUENCE [LARGE SCALE GENOMIC DNA]</scope>
    <source>
        <strain evidence="2 3">DSM 19663</strain>
    </source>
</reference>
<dbReference type="RefSeq" id="WP_246335699.1">
    <property type="nucleotide sequence ID" value="NZ_BAAAOV010000001.1"/>
</dbReference>
<feature type="compositionally biased region" description="Low complexity" evidence="1">
    <location>
        <begin position="99"/>
        <end position="114"/>
    </location>
</feature>
<gene>
    <name evidence="2" type="ORF">FHX53_002394</name>
</gene>
<feature type="compositionally biased region" description="Polar residues" evidence="1">
    <location>
        <begin position="12"/>
        <end position="25"/>
    </location>
</feature>
<accession>A0A839EAM9</accession>
<evidence type="ECO:0000313" key="3">
    <source>
        <dbReference type="Proteomes" id="UP000585905"/>
    </source>
</evidence>
<dbReference type="EMBL" id="JACGWX010000007">
    <property type="protein sequence ID" value="MBA8848780.1"/>
    <property type="molecule type" value="Genomic_DNA"/>
</dbReference>
<feature type="region of interest" description="Disordered" evidence="1">
    <location>
        <begin position="1"/>
        <end position="152"/>
    </location>
</feature>
<protein>
    <submittedName>
        <fullName evidence="2">Uncharacterized protein</fullName>
    </submittedName>
</protein>
<comment type="caution">
    <text evidence="2">The sequence shown here is derived from an EMBL/GenBank/DDBJ whole genome shotgun (WGS) entry which is preliminary data.</text>
</comment>
<evidence type="ECO:0000256" key="1">
    <source>
        <dbReference type="SAM" id="MobiDB-lite"/>
    </source>
</evidence>
<name>A0A839EAM9_9MICO</name>
<feature type="compositionally biased region" description="Basic and acidic residues" evidence="1">
    <location>
        <begin position="128"/>
        <end position="143"/>
    </location>
</feature>
<dbReference type="Proteomes" id="UP000585905">
    <property type="component" value="Unassembled WGS sequence"/>
</dbReference>
<keyword evidence="3" id="KW-1185">Reference proteome</keyword>
<organism evidence="2 3">
    <name type="scientific">Microcella alkalica</name>
    <dbReference type="NCBI Taxonomy" id="355930"/>
    <lineage>
        <taxon>Bacteria</taxon>
        <taxon>Bacillati</taxon>
        <taxon>Actinomycetota</taxon>
        <taxon>Actinomycetes</taxon>
        <taxon>Micrococcales</taxon>
        <taxon>Microbacteriaceae</taxon>
        <taxon>Microcella</taxon>
    </lineage>
</organism>
<dbReference type="AlphaFoldDB" id="A0A839EAM9"/>
<feature type="compositionally biased region" description="Polar residues" evidence="1">
    <location>
        <begin position="53"/>
        <end position="72"/>
    </location>
</feature>
<evidence type="ECO:0000313" key="2">
    <source>
        <dbReference type="EMBL" id="MBA8848780.1"/>
    </source>
</evidence>